<evidence type="ECO:0000313" key="3">
    <source>
        <dbReference type="Proteomes" id="UP001303046"/>
    </source>
</evidence>
<accession>A0ABR1E9D7</accession>
<comment type="caution">
    <text evidence="2">The sequence shown here is derived from an EMBL/GenBank/DDBJ whole genome shotgun (WGS) entry which is preliminary data.</text>
</comment>
<keyword evidence="1" id="KW-0812">Transmembrane</keyword>
<reference evidence="2 3" key="1">
    <citation type="submission" date="2023-08" db="EMBL/GenBank/DDBJ databases">
        <title>A Necator americanus chromosomal reference genome.</title>
        <authorList>
            <person name="Ilik V."/>
            <person name="Petrzelkova K.J."/>
            <person name="Pardy F."/>
            <person name="Fuh T."/>
            <person name="Niatou-Singa F.S."/>
            <person name="Gouil Q."/>
            <person name="Baker L."/>
            <person name="Ritchie M.E."/>
            <person name="Jex A.R."/>
            <person name="Gazzola D."/>
            <person name="Li H."/>
            <person name="Toshio Fujiwara R."/>
            <person name="Zhan B."/>
            <person name="Aroian R.V."/>
            <person name="Pafco B."/>
            <person name="Schwarz E.M."/>
        </authorList>
    </citation>
    <scope>NUCLEOTIDE SEQUENCE [LARGE SCALE GENOMIC DNA]</scope>
    <source>
        <strain evidence="2 3">Aroian</strain>
        <tissue evidence="2">Whole animal</tissue>
    </source>
</reference>
<protein>
    <submittedName>
        <fullName evidence="2">Uncharacterized protein</fullName>
    </submittedName>
</protein>
<name>A0ABR1E9D7_NECAM</name>
<proteinExistence type="predicted"/>
<sequence>MDIGVYLNTILHDVPSFSLNTDISPPWIQNISVLILCMQWFSQLLFFSIVNGSCLMRPRKQTVLSTFNQQQYEILGEYHLRLLLG</sequence>
<keyword evidence="1" id="KW-0472">Membrane</keyword>
<evidence type="ECO:0000313" key="2">
    <source>
        <dbReference type="EMBL" id="KAK6759173.1"/>
    </source>
</evidence>
<dbReference type="Proteomes" id="UP001303046">
    <property type="component" value="Unassembled WGS sequence"/>
</dbReference>
<gene>
    <name evidence="2" type="primary">Necator_chrV.g21198</name>
    <name evidence="2" type="ORF">RB195_016405</name>
</gene>
<dbReference type="EMBL" id="JAVFWL010000005">
    <property type="protein sequence ID" value="KAK6759173.1"/>
    <property type="molecule type" value="Genomic_DNA"/>
</dbReference>
<keyword evidence="3" id="KW-1185">Reference proteome</keyword>
<feature type="transmembrane region" description="Helical" evidence="1">
    <location>
        <begin position="27"/>
        <end position="50"/>
    </location>
</feature>
<keyword evidence="1" id="KW-1133">Transmembrane helix</keyword>
<organism evidence="2 3">
    <name type="scientific">Necator americanus</name>
    <name type="common">Human hookworm</name>
    <dbReference type="NCBI Taxonomy" id="51031"/>
    <lineage>
        <taxon>Eukaryota</taxon>
        <taxon>Metazoa</taxon>
        <taxon>Ecdysozoa</taxon>
        <taxon>Nematoda</taxon>
        <taxon>Chromadorea</taxon>
        <taxon>Rhabditida</taxon>
        <taxon>Rhabditina</taxon>
        <taxon>Rhabditomorpha</taxon>
        <taxon>Strongyloidea</taxon>
        <taxon>Ancylostomatidae</taxon>
        <taxon>Bunostominae</taxon>
        <taxon>Necator</taxon>
    </lineage>
</organism>
<evidence type="ECO:0000256" key="1">
    <source>
        <dbReference type="SAM" id="Phobius"/>
    </source>
</evidence>